<dbReference type="EMBL" id="CP013232">
    <property type="protein sequence ID" value="AMO94415.1"/>
    <property type="molecule type" value="Genomic_DNA"/>
</dbReference>
<evidence type="ECO:0000313" key="2">
    <source>
        <dbReference type="Proteomes" id="UP000072421"/>
    </source>
</evidence>
<organism evidence="1">
    <name type="scientific">Collimonas fungivorans</name>
    <dbReference type="NCBI Taxonomy" id="158899"/>
    <lineage>
        <taxon>Bacteria</taxon>
        <taxon>Pseudomonadati</taxon>
        <taxon>Pseudomonadota</taxon>
        <taxon>Betaproteobacteria</taxon>
        <taxon>Burkholderiales</taxon>
        <taxon>Oxalobacteraceae</taxon>
        <taxon>Collimonas</taxon>
    </lineage>
</organism>
<protein>
    <submittedName>
        <fullName evidence="1">NAD domain protein</fullName>
    </submittedName>
</protein>
<dbReference type="Proteomes" id="UP000072421">
    <property type="component" value="Chromosome"/>
</dbReference>
<dbReference type="AlphaFoldDB" id="A0A127P9S4"/>
<evidence type="ECO:0000313" key="1">
    <source>
        <dbReference type="EMBL" id="AMO94415.1"/>
    </source>
</evidence>
<accession>A0A127P9S4</accession>
<sequence length="38" mass="4404">MSGILKVFDREVLKRTVQGLRFGVGIDKKNIHDWAFND</sequence>
<proteinExistence type="predicted"/>
<gene>
    <name evidence="1" type="ORF">CFter6_1713</name>
</gene>
<name>A0A127P9S4_9BURK</name>
<reference evidence="1 2" key="1">
    <citation type="submission" date="2015-11" db="EMBL/GenBank/DDBJ databases">
        <title>Exploring the genomic traits of fungus-feeding bacterial genus Collimonas.</title>
        <authorList>
            <person name="Song C."/>
            <person name="Schmidt R."/>
            <person name="de Jager V."/>
            <person name="Krzyzanowska D."/>
            <person name="Jongedijk E."/>
            <person name="Cankar K."/>
            <person name="Beekwilder J."/>
            <person name="van Veen A."/>
            <person name="de Boer W."/>
            <person name="van Veen J.A."/>
            <person name="Garbeva P."/>
        </authorList>
    </citation>
    <scope>NUCLEOTIDE SEQUENCE [LARGE SCALE GENOMIC DNA]</scope>
    <source>
        <strain evidence="1 2">Ter6</strain>
    </source>
</reference>